<dbReference type="RefSeq" id="WP_249585901.1">
    <property type="nucleotide sequence ID" value="NZ_BAAAQL010000002.1"/>
</dbReference>
<proteinExistence type="predicted"/>
<gene>
    <name evidence="2" type="ORF">M4V62_04485</name>
</gene>
<protein>
    <recommendedName>
        <fullName evidence="4">Secreted protein</fullName>
    </recommendedName>
</protein>
<evidence type="ECO:0000313" key="3">
    <source>
        <dbReference type="Proteomes" id="UP000829992"/>
    </source>
</evidence>
<organism evidence="2 3">
    <name type="scientific">Streptomyces durmitorensis</name>
    <dbReference type="NCBI Taxonomy" id="319947"/>
    <lineage>
        <taxon>Bacteria</taxon>
        <taxon>Bacillati</taxon>
        <taxon>Actinomycetota</taxon>
        <taxon>Actinomycetes</taxon>
        <taxon>Kitasatosporales</taxon>
        <taxon>Streptomycetaceae</taxon>
        <taxon>Streptomyces</taxon>
    </lineage>
</organism>
<evidence type="ECO:0008006" key="4">
    <source>
        <dbReference type="Google" id="ProtNLM"/>
    </source>
</evidence>
<sequence>MTPAMTAAVWAAWAWAAVAVTAAGIAIHRRNRQGEAMTEPRPESLPNGEDSSADPRQPAYDAVYAYLTSTNHVPGDLVTRNAMIWRGVHAALAAIPETKQQPTDQLLHGQPAPYRQLLARLETDRQQMLAAVDTTTRDKEELRQAQAQSDLASGYLYAAALAVRLFEGVDAAAQYIRHHGDGRHLVAHDGPTVAEAAADDRNWDVEKGGE</sequence>
<dbReference type="EMBL" id="CP097289">
    <property type="protein sequence ID" value="UQT54405.1"/>
    <property type="molecule type" value="Genomic_DNA"/>
</dbReference>
<feature type="region of interest" description="Disordered" evidence="1">
    <location>
        <begin position="31"/>
        <end position="56"/>
    </location>
</feature>
<accession>A0ABY4PKX3</accession>
<keyword evidence="3" id="KW-1185">Reference proteome</keyword>
<dbReference type="Proteomes" id="UP000829992">
    <property type="component" value="Chromosome"/>
</dbReference>
<name>A0ABY4PKX3_9ACTN</name>
<reference evidence="2 3" key="1">
    <citation type="submission" date="2022-05" db="EMBL/GenBank/DDBJ databases">
        <authorList>
            <person name="Zhou X."/>
            <person name="Li K."/>
            <person name="Man Y."/>
        </authorList>
    </citation>
    <scope>NUCLEOTIDE SEQUENCE [LARGE SCALE GENOMIC DNA]</scope>
    <source>
        <strain evidence="2 3">MS405</strain>
    </source>
</reference>
<evidence type="ECO:0000256" key="1">
    <source>
        <dbReference type="SAM" id="MobiDB-lite"/>
    </source>
</evidence>
<evidence type="ECO:0000313" key="2">
    <source>
        <dbReference type="EMBL" id="UQT54405.1"/>
    </source>
</evidence>